<protein>
    <submittedName>
        <fullName evidence="2">Uncharacterized protein</fullName>
    </submittedName>
</protein>
<evidence type="ECO:0000313" key="3">
    <source>
        <dbReference type="Proteomes" id="UP000027238"/>
    </source>
</evidence>
<sequence length="93" mass="9446">MSTTQNHAASQQYISVPRPRQGQTPQPPAYQQAGASSTLNSWLSEDASKAPFHAIGSFRPSGATSGGGAGMWSPASAPSSTGATWASGPGRQS</sequence>
<feature type="compositionally biased region" description="Polar residues" evidence="1">
    <location>
        <begin position="33"/>
        <end position="43"/>
    </location>
</feature>
<dbReference type="OrthoDB" id="4844175at2759"/>
<name>A0A066XEV8_COLSU</name>
<feature type="compositionally biased region" description="Low complexity" evidence="1">
    <location>
        <begin position="72"/>
        <end position="93"/>
    </location>
</feature>
<dbReference type="EMBL" id="JMSE01001124">
    <property type="protein sequence ID" value="KDN64565.1"/>
    <property type="molecule type" value="Genomic_DNA"/>
</dbReference>
<accession>A0A066XEV8</accession>
<gene>
    <name evidence="2" type="ORF">CSUB01_09112</name>
</gene>
<comment type="caution">
    <text evidence="2">The sequence shown here is derived from an EMBL/GenBank/DDBJ whole genome shotgun (WGS) entry which is preliminary data.</text>
</comment>
<keyword evidence="3" id="KW-1185">Reference proteome</keyword>
<feature type="region of interest" description="Disordered" evidence="1">
    <location>
        <begin position="1"/>
        <end position="93"/>
    </location>
</feature>
<dbReference type="AlphaFoldDB" id="A0A066XEV8"/>
<organism evidence="2 3">
    <name type="scientific">Colletotrichum sublineola</name>
    <name type="common">Sorghum anthracnose fungus</name>
    <dbReference type="NCBI Taxonomy" id="1173701"/>
    <lineage>
        <taxon>Eukaryota</taxon>
        <taxon>Fungi</taxon>
        <taxon>Dikarya</taxon>
        <taxon>Ascomycota</taxon>
        <taxon>Pezizomycotina</taxon>
        <taxon>Sordariomycetes</taxon>
        <taxon>Hypocreomycetidae</taxon>
        <taxon>Glomerellales</taxon>
        <taxon>Glomerellaceae</taxon>
        <taxon>Colletotrichum</taxon>
        <taxon>Colletotrichum graminicola species complex</taxon>
    </lineage>
</organism>
<dbReference type="Proteomes" id="UP000027238">
    <property type="component" value="Unassembled WGS sequence"/>
</dbReference>
<feature type="compositionally biased region" description="Polar residues" evidence="1">
    <location>
        <begin position="1"/>
        <end position="14"/>
    </location>
</feature>
<reference evidence="3" key="1">
    <citation type="journal article" date="2014" name="Genome Announc.">
        <title>Draft genome sequence of Colletotrichum sublineola, a destructive pathogen of cultivated sorghum.</title>
        <authorList>
            <person name="Baroncelli R."/>
            <person name="Sanz-Martin J.M."/>
            <person name="Rech G.E."/>
            <person name="Sukno S.A."/>
            <person name="Thon M.R."/>
        </authorList>
    </citation>
    <scope>NUCLEOTIDE SEQUENCE [LARGE SCALE GENOMIC DNA]</scope>
    <source>
        <strain evidence="3">TX430BB</strain>
    </source>
</reference>
<evidence type="ECO:0000256" key="1">
    <source>
        <dbReference type="SAM" id="MobiDB-lite"/>
    </source>
</evidence>
<evidence type="ECO:0000313" key="2">
    <source>
        <dbReference type="EMBL" id="KDN64565.1"/>
    </source>
</evidence>
<dbReference type="HOGENOM" id="CLU_187037_0_0_1"/>
<dbReference type="OMA" id="KAPFHAI"/>
<proteinExistence type="predicted"/>
<dbReference type="eggNOG" id="ENOG502T4K2">
    <property type="taxonomic scope" value="Eukaryota"/>
</dbReference>